<gene>
    <name evidence="2" type="ORF">DCAR_0520139</name>
</gene>
<dbReference type="AlphaFoldDB" id="A0A164YCT9"/>
<keyword evidence="3" id="KW-1185">Reference proteome</keyword>
<feature type="compositionally biased region" description="Pro residues" evidence="1">
    <location>
        <begin position="51"/>
        <end position="67"/>
    </location>
</feature>
<evidence type="ECO:0000313" key="3">
    <source>
        <dbReference type="Proteomes" id="UP000077755"/>
    </source>
</evidence>
<proteinExistence type="predicted"/>
<evidence type="ECO:0000313" key="2">
    <source>
        <dbReference type="EMBL" id="WOH00764.1"/>
    </source>
</evidence>
<name>A0A164YCT9_DAUCS</name>
<dbReference type="Gramene" id="KZM94323">
    <property type="protein sequence ID" value="KZM94323"/>
    <property type="gene ID" value="DCAR_017566"/>
</dbReference>
<evidence type="ECO:0000256" key="1">
    <source>
        <dbReference type="SAM" id="MobiDB-lite"/>
    </source>
</evidence>
<dbReference type="Pfam" id="PF05678">
    <property type="entry name" value="VQ"/>
    <property type="match status" value="1"/>
</dbReference>
<organism evidence="2 3">
    <name type="scientific">Daucus carota subsp. sativus</name>
    <name type="common">Carrot</name>
    <dbReference type="NCBI Taxonomy" id="79200"/>
    <lineage>
        <taxon>Eukaryota</taxon>
        <taxon>Viridiplantae</taxon>
        <taxon>Streptophyta</taxon>
        <taxon>Embryophyta</taxon>
        <taxon>Tracheophyta</taxon>
        <taxon>Spermatophyta</taxon>
        <taxon>Magnoliopsida</taxon>
        <taxon>eudicotyledons</taxon>
        <taxon>Gunneridae</taxon>
        <taxon>Pentapetalae</taxon>
        <taxon>asterids</taxon>
        <taxon>campanulids</taxon>
        <taxon>Apiales</taxon>
        <taxon>Apiaceae</taxon>
        <taxon>Apioideae</taxon>
        <taxon>Scandiceae</taxon>
        <taxon>Daucinae</taxon>
        <taxon>Daucus</taxon>
        <taxon>Daucus sect. Daucus</taxon>
    </lineage>
</organism>
<dbReference type="PANTHER" id="PTHR34777">
    <property type="entry name" value="VQ MOTIF-CONTAINING PROTEIN 10"/>
    <property type="match status" value="1"/>
</dbReference>
<reference evidence="2" key="2">
    <citation type="submission" date="2022-03" db="EMBL/GenBank/DDBJ databases">
        <title>Draft title - Genomic analysis of global carrot germplasm unveils the trajectory of domestication and the origin of high carotenoid orange carrot.</title>
        <authorList>
            <person name="Iorizzo M."/>
            <person name="Ellison S."/>
            <person name="Senalik D."/>
            <person name="Macko-Podgorni A."/>
            <person name="Grzebelus D."/>
            <person name="Bostan H."/>
            <person name="Rolling W."/>
            <person name="Curaba J."/>
            <person name="Simon P."/>
        </authorList>
    </citation>
    <scope>NUCLEOTIDE SEQUENCE</scope>
    <source>
        <tissue evidence="2">Leaf</tissue>
    </source>
</reference>
<dbReference type="EMBL" id="CP093347">
    <property type="protein sequence ID" value="WOH00764.1"/>
    <property type="molecule type" value="Genomic_DNA"/>
</dbReference>
<dbReference type="PANTHER" id="PTHR34777:SF1">
    <property type="entry name" value="VQ MOTIF-CONTAINING PROTEIN 10"/>
    <property type="match status" value="1"/>
</dbReference>
<accession>A0A164YCT9</accession>
<dbReference type="InterPro" id="IPR039608">
    <property type="entry name" value="VQ_1/10"/>
</dbReference>
<feature type="compositionally biased region" description="Polar residues" evidence="1">
    <location>
        <begin position="68"/>
        <end position="77"/>
    </location>
</feature>
<protein>
    <submittedName>
        <fullName evidence="2">Uncharacterized protein</fullName>
    </submittedName>
</protein>
<reference evidence="2" key="1">
    <citation type="journal article" date="2016" name="Nat. Genet.">
        <title>A high-quality carrot genome assembly provides new insights into carotenoid accumulation and asterid genome evolution.</title>
        <authorList>
            <person name="Iorizzo M."/>
            <person name="Ellison S."/>
            <person name="Senalik D."/>
            <person name="Zeng P."/>
            <person name="Satapoomin P."/>
            <person name="Huang J."/>
            <person name="Bowman M."/>
            <person name="Iovene M."/>
            <person name="Sanseverino W."/>
            <person name="Cavagnaro P."/>
            <person name="Yildiz M."/>
            <person name="Macko-Podgorni A."/>
            <person name="Moranska E."/>
            <person name="Grzebelus E."/>
            <person name="Grzebelus D."/>
            <person name="Ashrafi H."/>
            <person name="Zheng Z."/>
            <person name="Cheng S."/>
            <person name="Spooner D."/>
            <person name="Van Deynze A."/>
            <person name="Simon P."/>
        </authorList>
    </citation>
    <scope>NUCLEOTIDE SEQUENCE</scope>
    <source>
        <tissue evidence="2">Leaf</tissue>
    </source>
</reference>
<feature type="region of interest" description="Disordered" evidence="1">
    <location>
        <begin position="43"/>
        <end position="81"/>
    </location>
</feature>
<sequence>MSRAGGEGNRGGAVRVVIITTRYIHTDPDYFKSVVQRLTGKHSRGFDCDYQPPPQQRPRLMIPPPPSVSGTDGSSHMISRRVSSLSDLDRLPSWEEISQLCI</sequence>
<dbReference type="InterPro" id="IPR008889">
    <property type="entry name" value="VQ"/>
</dbReference>
<dbReference type="Proteomes" id="UP000077755">
    <property type="component" value="Chromosome 5"/>
</dbReference>